<evidence type="ECO:0000313" key="2">
    <source>
        <dbReference type="EMBL" id="CAG9323746.1"/>
    </source>
</evidence>
<organism evidence="2 3">
    <name type="scientific">Blepharisma stoltei</name>
    <dbReference type="NCBI Taxonomy" id="1481888"/>
    <lineage>
        <taxon>Eukaryota</taxon>
        <taxon>Sar</taxon>
        <taxon>Alveolata</taxon>
        <taxon>Ciliophora</taxon>
        <taxon>Postciliodesmatophora</taxon>
        <taxon>Heterotrichea</taxon>
        <taxon>Heterotrichida</taxon>
        <taxon>Blepharismidae</taxon>
        <taxon>Blepharisma</taxon>
    </lineage>
</organism>
<comment type="caution">
    <text evidence="2">The sequence shown here is derived from an EMBL/GenBank/DDBJ whole genome shotgun (WGS) entry which is preliminary data.</text>
</comment>
<proteinExistence type="predicted"/>
<accession>A0AAU9JPT4</accession>
<dbReference type="Proteomes" id="UP001162131">
    <property type="component" value="Unassembled WGS sequence"/>
</dbReference>
<dbReference type="AlphaFoldDB" id="A0AAU9JPT4"/>
<dbReference type="EMBL" id="CAJZBQ010000035">
    <property type="protein sequence ID" value="CAG9323746.1"/>
    <property type="molecule type" value="Genomic_DNA"/>
</dbReference>
<keyword evidence="3" id="KW-1185">Reference proteome</keyword>
<name>A0AAU9JPT4_9CILI</name>
<evidence type="ECO:0000313" key="3">
    <source>
        <dbReference type="Proteomes" id="UP001162131"/>
    </source>
</evidence>
<gene>
    <name evidence="2" type="ORF">BSTOLATCC_MIC34785</name>
</gene>
<feature type="compositionally biased region" description="Basic and acidic residues" evidence="1">
    <location>
        <begin position="10"/>
        <end position="21"/>
    </location>
</feature>
<protein>
    <submittedName>
        <fullName evidence="2">Uncharacterized protein</fullName>
    </submittedName>
</protein>
<sequence length="73" mass="8683">MPKPHFCPTSHDKENNRAREEPLQYLKNFSDEGNKNIKAWVPTRYLNAAKATEAFSLWVNIRYTRLFCYYAKV</sequence>
<evidence type="ECO:0000256" key="1">
    <source>
        <dbReference type="SAM" id="MobiDB-lite"/>
    </source>
</evidence>
<reference evidence="2" key="1">
    <citation type="submission" date="2021-09" db="EMBL/GenBank/DDBJ databases">
        <authorList>
            <consortium name="AG Swart"/>
            <person name="Singh M."/>
            <person name="Singh A."/>
            <person name="Seah K."/>
            <person name="Emmerich C."/>
        </authorList>
    </citation>
    <scope>NUCLEOTIDE SEQUENCE</scope>
    <source>
        <strain evidence="2">ATCC30299</strain>
    </source>
</reference>
<feature type="region of interest" description="Disordered" evidence="1">
    <location>
        <begin position="1"/>
        <end position="21"/>
    </location>
</feature>